<gene>
    <name evidence="1" type="ORF">OIU85_001328</name>
</gene>
<name>A0A9Q0ZXN6_SALVM</name>
<dbReference type="EMBL" id="JAPFFL010000001">
    <property type="protein sequence ID" value="KAJ6750780.1"/>
    <property type="molecule type" value="Genomic_DNA"/>
</dbReference>
<sequence>MNSWIIEVGSGIFLSSLDQPFLEGEVNLHNKPYLKAIISATEKLKFFCDNFASIDGIHKPEKARTESKLEEKSSARSIRAVGIVTQIGAYFFLASGVPRLGSSSAMATLAMEQAAAAAAANIKSLLPLLLSSLFFTSTLTPSVVLEALATMSPLRGVVVEGCLAMAEPARNEAVMVMDAISAALQVFCSSLSLGWETIIHFLIPENVLTNGLMPRIVLSLLEFVVTKLRDQYGHQWASLELKTWKDTSIALLVNCYPGQRLRL</sequence>
<dbReference type="OrthoDB" id="10628274at2759"/>
<proteinExistence type="predicted"/>
<protein>
    <submittedName>
        <fullName evidence="1">Uncharacterized protein</fullName>
    </submittedName>
</protein>
<organism evidence="1 2">
    <name type="scientific">Salix viminalis</name>
    <name type="common">Common osier</name>
    <name type="synonym">Basket willow</name>
    <dbReference type="NCBI Taxonomy" id="40686"/>
    <lineage>
        <taxon>Eukaryota</taxon>
        <taxon>Viridiplantae</taxon>
        <taxon>Streptophyta</taxon>
        <taxon>Embryophyta</taxon>
        <taxon>Tracheophyta</taxon>
        <taxon>Spermatophyta</taxon>
        <taxon>Magnoliopsida</taxon>
        <taxon>eudicotyledons</taxon>
        <taxon>Gunneridae</taxon>
        <taxon>Pentapetalae</taxon>
        <taxon>rosids</taxon>
        <taxon>fabids</taxon>
        <taxon>Malpighiales</taxon>
        <taxon>Salicaceae</taxon>
        <taxon>Saliceae</taxon>
        <taxon>Salix</taxon>
    </lineage>
</organism>
<comment type="caution">
    <text evidence="1">The sequence shown here is derived from an EMBL/GenBank/DDBJ whole genome shotgun (WGS) entry which is preliminary data.</text>
</comment>
<keyword evidence="2" id="KW-1185">Reference proteome</keyword>
<accession>A0A9Q0ZXN6</accession>
<evidence type="ECO:0000313" key="2">
    <source>
        <dbReference type="Proteomes" id="UP001151529"/>
    </source>
</evidence>
<reference evidence="1" key="1">
    <citation type="submission" date="2022-11" db="EMBL/GenBank/DDBJ databases">
        <authorList>
            <person name="Hyden B.L."/>
            <person name="Feng K."/>
            <person name="Yates T."/>
            <person name="Jawdy S."/>
            <person name="Smart L.B."/>
            <person name="Muchero W."/>
        </authorList>
    </citation>
    <scope>NUCLEOTIDE SEQUENCE</scope>
    <source>
        <tissue evidence="1">Shoot tip</tissue>
    </source>
</reference>
<dbReference type="Proteomes" id="UP001151529">
    <property type="component" value="Chromosome 16"/>
</dbReference>
<evidence type="ECO:0000313" key="1">
    <source>
        <dbReference type="EMBL" id="KAJ6750780.1"/>
    </source>
</evidence>
<dbReference type="AlphaFoldDB" id="A0A9Q0ZXN6"/>
<reference evidence="1" key="2">
    <citation type="journal article" date="2023" name="Int. J. Mol. Sci.">
        <title>De Novo Assembly and Annotation of 11 Diverse Shrub Willow (Salix) Genomes Reveals Novel Gene Organization in Sex-Linked Regions.</title>
        <authorList>
            <person name="Hyden B."/>
            <person name="Feng K."/>
            <person name="Yates T.B."/>
            <person name="Jawdy S."/>
            <person name="Cereghino C."/>
            <person name="Smart L.B."/>
            <person name="Muchero W."/>
        </authorList>
    </citation>
    <scope>NUCLEOTIDE SEQUENCE [LARGE SCALE GENOMIC DNA]</scope>
    <source>
        <tissue evidence="1">Shoot tip</tissue>
    </source>
</reference>